<name>D1A884_THECD</name>
<dbReference type="Proteomes" id="UP000001918">
    <property type="component" value="Chromosome"/>
</dbReference>
<protein>
    <submittedName>
        <fullName evidence="1">Uncharacterized protein</fullName>
    </submittedName>
</protein>
<dbReference type="EMBL" id="CP001738">
    <property type="protein sequence ID" value="ACZ00399.1"/>
    <property type="molecule type" value="Genomic_DNA"/>
</dbReference>
<accession>D1A884</accession>
<dbReference type="KEGG" id="tcu:Tcur_4881"/>
<reference evidence="1 2" key="1">
    <citation type="journal article" date="2011" name="Stand. Genomic Sci.">
        <title>Complete genome sequence of Thermomonospora curvata type strain (B9).</title>
        <authorList>
            <person name="Chertkov O."/>
            <person name="Sikorski J."/>
            <person name="Nolan M."/>
            <person name="Lapidus A."/>
            <person name="Lucas S."/>
            <person name="Del Rio T.G."/>
            <person name="Tice H."/>
            <person name="Cheng J.F."/>
            <person name="Goodwin L."/>
            <person name="Pitluck S."/>
            <person name="Liolios K."/>
            <person name="Ivanova N."/>
            <person name="Mavromatis K."/>
            <person name="Mikhailova N."/>
            <person name="Ovchinnikova G."/>
            <person name="Pati A."/>
            <person name="Chen A."/>
            <person name="Palaniappan K."/>
            <person name="Djao O.D."/>
            <person name="Land M."/>
            <person name="Hauser L."/>
            <person name="Chang Y.J."/>
            <person name="Jeffries C.D."/>
            <person name="Brettin T."/>
            <person name="Han C."/>
            <person name="Detter J.C."/>
            <person name="Rohde M."/>
            <person name="Goker M."/>
            <person name="Woyke T."/>
            <person name="Bristow J."/>
            <person name="Eisen J.A."/>
            <person name="Markowitz V."/>
            <person name="Hugenholtz P."/>
            <person name="Klenk H.P."/>
            <person name="Kyrpides N.C."/>
        </authorList>
    </citation>
    <scope>NUCLEOTIDE SEQUENCE [LARGE SCALE GENOMIC DNA]</scope>
    <source>
        <strain evidence="2">ATCC 19995 / DSM 43183 / JCM 3096 / KCTC 9072 / NBRC 15933 / NCIMB 10081 / Henssen B9</strain>
    </source>
</reference>
<evidence type="ECO:0000313" key="1">
    <source>
        <dbReference type="EMBL" id="ACZ00399.1"/>
    </source>
</evidence>
<sequence length="198" mass="21249">MPGGVEDLDGDGPVPLHRDWLVIAGQAMIWQAPFTSGRLTAVPMDGASAVLVRTESGAGLNRWHDRFARGPAHRMAGEPAIASVTAGLLGEAGRAECGEEAELLDSALEGLTRLPADPSDARMSMETADRIVADTVCTHKALIGGIIHQSVTVTERPGFTVHTVRSVTDEMSTAELERIRERIGLPWSIWHRGRPTTN</sequence>
<evidence type="ECO:0000313" key="2">
    <source>
        <dbReference type="Proteomes" id="UP000001918"/>
    </source>
</evidence>
<dbReference type="AlphaFoldDB" id="D1A884"/>
<gene>
    <name evidence="1" type="ordered locus">Tcur_4881</name>
</gene>
<keyword evidence="2" id="KW-1185">Reference proteome</keyword>
<proteinExistence type="predicted"/>
<organism evidence="1 2">
    <name type="scientific">Thermomonospora curvata (strain ATCC 19995 / DSM 43183 / JCM 3096 / KCTC 9072 / NBRC 15933 / NCIMB 10081 / Henssen B9)</name>
    <dbReference type="NCBI Taxonomy" id="471852"/>
    <lineage>
        <taxon>Bacteria</taxon>
        <taxon>Bacillati</taxon>
        <taxon>Actinomycetota</taxon>
        <taxon>Actinomycetes</taxon>
        <taxon>Streptosporangiales</taxon>
        <taxon>Thermomonosporaceae</taxon>
        <taxon>Thermomonospora</taxon>
    </lineage>
</organism>
<dbReference type="HOGENOM" id="CLU_1377546_0_0_11"/>